<reference evidence="2 3" key="1">
    <citation type="submission" date="2018-02" db="EMBL/GenBank/DDBJ databases">
        <title>The genomes of Aspergillus section Nigri reveals drivers in fungal speciation.</title>
        <authorList>
            <consortium name="DOE Joint Genome Institute"/>
            <person name="Vesth T.C."/>
            <person name="Nybo J."/>
            <person name="Theobald S."/>
            <person name="Brandl J."/>
            <person name="Frisvad J.C."/>
            <person name="Nielsen K.F."/>
            <person name="Lyhne E.K."/>
            <person name="Kogle M.E."/>
            <person name="Kuo A."/>
            <person name="Riley R."/>
            <person name="Clum A."/>
            <person name="Nolan M."/>
            <person name="Lipzen A."/>
            <person name="Salamov A."/>
            <person name="Henrissat B."/>
            <person name="Wiebenga A."/>
            <person name="De vries R.P."/>
            <person name="Grigoriev I.V."/>
            <person name="Mortensen U.H."/>
            <person name="Andersen M.R."/>
            <person name="Baker S.E."/>
        </authorList>
    </citation>
    <scope>NUCLEOTIDE SEQUENCE [LARGE SCALE GENOMIC DNA]</scope>
    <source>
        <strain evidence="2 3">CBS 114.80</strain>
    </source>
</reference>
<evidence type="ECO:0000313" key="2">
    <source>
        <dbReference type="EMBL" id="PYI35453.1"/>
    </source>
</evidence>
<dbReference type="AlphaFoldDB" id="A0A2V5IMZ8"/>
<feature type="region of interest" description="Disordered" evidence="1">
    <location>
        <begin position="15"/>
        <end position="35"/>
    </location>
</feature>
<dbReference type="EMBL" id="KZ825469">
    <property type="protein sequence ID" value="PYI35453.1"/>
    <property type="molecule type" value="Genomic_DNA"/>
</dbReference>
<sequence length="57" mass="6269">MLCGPMDCPVPDINLLPAGSRDSVQPTQQQQQLRSDRACHTFPLHQTSSPTSNCCTR</sequence>
<evidence type="ECO:0000256" key="1">
    <source>
        <dbReference type="SAM" id="MobiDB-lite"/>
    </source>
</evidence>
<accession>A0A2V5IMZ8</accession>
<keyword evidence="3" id="KW-1185">Reference proteome</keyword>
<protein>
    <submittedName>
        <fullName evidence="2">Uncharacterized protein</fullName>
    </submittedName>
</protein>
<feature type="compositionally biased region" description="Polar residues" evidence="1">
    <location>
        <begin position="22"/>
        <end position="33"/>
    </location>
</feature>
<gene>
    <name evidence="2" type="ORF">BP00DRAFT_234777</name>
</gene>
<proteinExistence type="predicted"/>
<evidence type="ECO:0000313" key="3">
    <source>
        <dbReference type="Proteomes" id="UP000248817"/>
    </source>
</evidence>
<name>A0A2V5IMZ8_9EURO</name>
<dbReference type="Proteomes" id="UP000248817">
    <property type="component" value="Unassembled WGS sequence"/>
</dbReference>
<organism evidence="2 3">
    <name type="scientific">Aspergillus indologenus CBS 114.80</name>
    <dbReference type="NCBI Taxonomy" id="1450541"/>
    <lineage>
        <taxon>Eukaryota</taxon>
        <taxon>Fungi</taxon>
        <taxon>Dikarya</taxon>
        <taxon>Ascomycota</taxon>
        <taxon>Pezizomycotina</taxon>
        <taxon>Eurotiomycetes</taxon>
        <taxon>Eurotiomycetidae</taxon>
        <taxon>Eurotiales</taxon>
        <taxon>Aspergillaceae</taxon>
        <taxon>Aspergillus</taxon>
        <taxon>Aspergillus subgen. Circumdati</taxon>
    </lineage>
</organism>